<evidence type="ECO:0000313" key="1">
    <source>
        <dbReference type="EMBL" id="ACV33795.1"/>
    </source>
</evidence>
<protein>
    <submittedName>
        <fullName evidence="1">Uncharacterized protein</fullName>
    </submittedName>
</protein>
<dbReference type="EMBL" id="CP001715">
    <property type="protein sequence ID" value="ACV33795.1"/>
    <property type="molecule type" value="Genomic_DNA"/>
</dbReference>
<reference evidence="1" key="1">
    <citation type="submission" date="2009-08" db="EMBL/GenBank/DDBJ databases">
        <authorList>
            <consortium name="US DOE Joint Genome Institute"/>
            <person name="Lucas S."/>
            <person name="Copeland A."/>
            <person name="Lapidus A."/>
            <person name="Glavina del Rio T."/>
            <person name="Dalin E."/>
            <person name="Tice H."/>
            <person name="Bruce D."/>
            <person name="Barry K."/>
            <person name="Pitluck S."/>
            <person name="Lowry S."/>
            <person name="Larimer F."/>
            <person name="Land M."/>
            <person name="Hauser L."/>
            <person name="Kyrpides N."/>
            <person name="Ivanova N."/>
            <person name="McMahon K.D."/>
            <person name="Hugenholtz P."/>
        </authorList>
    </citation>
    <scope>NUCLEOTIDE SEQUENCE</scope>
    <source>
        <strain evidence="1">UW-1</strain>
    </source>
</reference>
<accession>C7RKX3</accession>
<dbReference type="STRING" id="522306.CAP2UW1_0444"/>
<dbReference type="HOGENOM" id="CLU_194396_1_0_4"/>
<sequence>MEAPGRSAALEATNAAVLIKLNELYKEAIAHDGFAEIKVEIRILRRGQKEVILHCGKQYRFVVDYAPGN</sequence>
<dbReference type="KEGG" id="app:CAP2UW1_0444"/>
<gene>
    <name evidence="1" type="ordered locus">CAP2UW1_0444</name>
</gene>
<reference evidence="1" key="2">
    <citation type="submission" date="2009-09" db="EMBL/GenBank/DDBJ databases">
        <title>Complete sequence of chromosome of Candidatus Accumulibacter phosphatis clade IIA str. UW-1.</title>
        <authorList>
            <consortium name="US DOE Joint Genome Institute"/>
            <person name="Martin H.G."/>
            <person name="Ivanova N."/>
            <person name="Kunin V."/>
            <person name="Warnecke F."/>
            <person name="Barry K."/>
            <person name="He S."/>
            <person name="Salamov A."/>
            <person name="Szeto E."/>
            <person name="Dalin E."/>
            <person name="Pangilinan J.L."/>
            <person name="Lapidus A."/>
            <person name="Lowry S."/>
            <person name="Kyrpides N.C."/>
            <person name="McMahon K.D."/>
            <person name="Hugenholtz P."/>
        </authorList>
    </citation>
    <scope>NUCLEOTIDE SEQUENCE [LARGE SCALE GENOMIC DNA]</scope>
    <source>
        <strain evidence="1">UW-1</strain>
    </source>
</reference>
<organism evidence="1">
    <name type="scientific">Accumulibacter regalis</name>
    <dbReference type="NCBI Taxonomy" id="522306"/>
    <lineage>
        <taxon>Bacteria</taxon>
        <taxon>Pseudomonadati</taxon>
        <taxon>Pseudomonadota</taxon>
        <taxon>Betaproteobacteria</taxon>
        <taxon>Candidatus Accumulibacter</taxon>
    </lineage>
</organism>
<proteinExistence type="predicted"/>
<name>C7RKX3_ACCRE</name>
<dbReference type="eggNOG" id="ENOG50333XB">
    <property type="taxonomic scope" value="Bacteria"/>
</dbReference>
<dbReference type="AlphaFoldDB" id="C7RKX3"/>